<dbReference type="InterPro" id="IPR012337">
    <property type="entry name" value="RNaseH-like_sf"/>
</dbReference>
<dbReference type="Gene3D" id="3.30.420.10">
    <property type="entry name" value="Ribonuclease H-like superfamily/Ribonuclease H"/>
    <property type="match status" value="1"/>
</dbReference>
<dbReference type="EC" id="3.1.26.4" evidence="5"/>
<evidence type="ECO:0000256" key="3">
    <source>
        <dbReference type="ARBA" id="ARBA00005300"/>
    </source>
</evidence>
<comment type="cofactor">
    <cofactor evidence="2">
        <name>Mg(2+)</name>
        <dbReference type="ChEBI" id="CHEBI:18420"/>
    </cofactor>
</comment>
<evidence type="ECO:0000256" key="8">
    <source>
        <dbReference type="ARBA" id="ARBA00022759"/>
    </source>
</evidence>
<name>A0ABR8Z401_9MICO</name>
<evidence type="ECO:0000256" key="5">
    <source>
        <dbReference type="ARBA" id="ARBA00012180"/>
    </source>
</evidence>
<evidence type="ECO:0000259" key="11">
    <source>
        <dbReference type="PROSITE" id="PS50879"/>
    </source>
</evidence>
<dbReference type="Proteomes" id="UP000661894">
    <property type="component" value="Unassembled WGS sequence"/>
</dbReference>
<evidence type="ECO:0000256" key="2">
    <source>
        <dbReference type="ARBA" id="ARBA00001946"/>
    </source>
</evidence>
<evidence type="ECO:0000256" key="7">
    <source>
        <dbReference type="ARBA" id="ARBA00022723"/>
    </source>
</evidence>
<dbReference type="InterPro" id="IPR036397">
    <property type="entry name" value="RNaseH_sf"/>
</dbReference>
<organism evidence="12 13">
    <name type="scientific">Oceanitalea stevensii</name>
    <dbReference type="NCBI Taxonomy" id="2763072"/>
    <lineage>
        <taxon>Bacteria</taxon>
        <taxon>Bacillati</taxon>
        <taxon>Actinomycetota</taxon>
        <taxon>Actinomycetes</taxon>
        <taxon>Micrococcales</taxon>
        <taxon>Bogoriellaceae</taxon>
        <taxon>Georgenia</taxon>
    </lineage>
</organism>
<sequence>MAAWSTQTQLGKQVGLDARQVGTRLTELGLKSGSTATESAVSQGLAKKTTMRDGTEFYVWSTSEVLTLLGGPKETAATAPPATKDYSAFDHVYATDGSAIRNPGPTGWAWVNQRTGETGAGGLGHGTNNIGELLALRYALEHAGPDGDLLVRADSQYVINIATTWGRGWQRRGWKKADGKVPENLEIVQTIIALIDARTGRTELEWVKGHAGDTYNEIVDQLANAAARAAG</sequence>
<keyword evidence="7" id="KW-0479">Metal-binding</keyword>
<comment type="similarity">
    <text evidence="3">Belongs to the RNase H family.</text>
</comment>
<dbReference type="SUPFAM" id="SSF53098">
    <property type="entry name" value="Ribonuclease H-like"/>
    <property type="match status" value="1"/>
</dbReference>
<feature type="domain" description="RNase H type-1" evidence="11">
    <location>
        <begin position="87"/>
        <end position="228"/>
    </location>
</feature>
<evidence type="ECO:0000256" key="4">
    <source>
        <dbReference type="ARBA" id="ARBA00011245"/>
    </source>
</evidence>
<comment type="caution">
    <text evidence="12">The sequence shown here is derived from an EMBL/GenBank/DDBJ whole genome shotgun (WGS) entry which is preliminary data.</text>
</comment>
<dbReference type="Pfam" id="PF00075">
    <property type="entry name" value="RNase_H"/>
    <property type="match status" value="1"/>
</dbReference>
<proteinExistence type="inferred from homology"/>
<keyword evidence="13" id="KW-1185">Reference proteome</keyword>
<dbReference type="PANTHER" id="PTHR10642">
    <property type="entry name" value="RIBONUCLEASE H1"/>
    <property type="match status" value="1"/>
</dbReference>
<reference evidence="12 13" key="1">
    <citation type="submission" date="2020-08" db="EMBL/GenBank/DDBJ databases">
        <title>A Genomic Blueprint of the Chicken Gut Microbiome.</title>
        <authorList>
            <person name="Gilroy R."/>
            <person name="Ravi A."/>
            <person name="Getino M."/>
            <person name="Pursley I."/>
            <person name="Horton D.L."/>
            <person name="Alikhan N.-F."/>
            <person name="Baker D."/>
            <person name="Gharbi K."/>
            <person name="Hall N."/>
            <person name="Watson M."/>
            <person name="Adriaenssens E.M."/>
            <person name="Foster-Nyarko E."/>
            <person name="Jarju S."/>
            <person name="Secka A."/>
            <person name="Antonio M."/>
            <person name="Oren A."/>
            <person name="Chaudhuri R."/>
            <person name="La Ragione R.M."/>
            <person name="Hildebrand F."/>
            <person name="Pallen M.J."/>
        </authorList>
    </citation>
    <scope>NUCLEOTIDE SEQUENCE [LARGE SCALE GENOMIC DNA]</scope>
    <source>
        <strain evidence="12 13">Sa1BUA1</strain>
    </source>
</reference>
<dbReference type="PANTHER" id="PTHR10642:SF26">
    <property type="entry name" value="RIBONUCLEASE H1"/>
    <property type="match status" value="1"/>
</dbReference>
<keyword evidence="6" id="KW-0540">Nuclease</keyword>
<dbReference type="CDD" id="cd09278">
    <property type="entry name" value="RNase_HI_prokaryote_like"/>
    <property type="match status" value="1"/>
</dbReference>
<comment type="subunit">
    <text evidence="4">Monomer.</text>
</comment>
<evidence type="ECO:0000313" key="13">
    <source>
        <dbReference type="Proteomes" id="UP000661894"/>
    </source>
</evidence>
<dbReference type="RefSeq" id="WP_251839835.1">
    <property type="nucleotide sequence ID" value="NZ_JACSPO010000005.1"/>
</dbReference>
<gene>
    <name evidence="12" type="ORF">H9624_10355</name>
</gene>
<keyword evidence="8" id="KW-0255">Endonuclease</keyword>
<dbReference type="InterPro" id="IPR050092">
    <property type="entry name" value="RNase_H"/>
</dbReference>
<keyword evidence="10" id="KW-0460">Magnesium</keyword>
<comment type="catalytic activity">
    <reaction evidence="1">
        <text>Endonucleolytic cleavage to 5'-phosphomonoester.</text>
        <dbReference type="EC" id="3.1.26.4"/>
    </reaction>
</comment>
<accession>A0ABR8Z401</accession>
<dbReference type="EMBL" id="JACSPO010000005">
    <property type="protein sequence ID" value="MBD8062728.1"/>
    <property type="molecule type" value="Genomic_DNA"/>
</dbReference>
<evidence type="ECO:0000256" key="9">
    <source>
        <dbReference type="ARBA" id="ARBA00022801"/>
    </source>
</evidence>
<dbReference type="PROSITE" id="PS50879">
    <property type="entry name" value="RNASE_H_1"/>
    <property type="match status" value="1"/>
</dbReference>
<dbReference type="InterPro" id="IPR022892">
    <property type="entry name" value="RNaseHI"/>
</dbReference>
<evidence type="ECO:0000256" key="1">
    <source>
        <dbReference type="ARBA" id="ARBA00000077"/>
    </source>
</evidence>
<evidence type="ECO:0000256" key="6">
    <source>
        <dbReference type="ARBA" id="ARBA00022722"/>
    </source>
</evidence>
<protein>
    <recommendedName>
        <fullName evidence="5">ribonuclease H</fullName>
        <ecNumber evidence="5">3.1.26.4</ecNumber>
    </recommendedName>
</protein>
<evidence type="ECO:0000256" key="10">
    <source>
        <dbReference type="ARBA" id="ARBA00022842"/>
    </source>
</evidence>
<dbReference type="InterPro" id="IPR002156">
    <property type="entry name" value="RNaseH_domain"/>
</dbReference>
<keyword evidence="9" id="KW-0378">Hydrolase</keyword>
<evidence type="ECO:0000313" key="12">
    <source>
        <dbReference type="EMBL" id="MBD8062728.1"/>
    </source>
</evidence>